<dbReference type="GO" id="GO:0016020">
    <property type="term" value="C:membrane"/>
    <property type="evidence" value="ECO:0007669"/>
    <property type="project" value="UniProtKB-SubCell"/>
</dbReference>
<protein>
    <submittedName>
        <fullName evidence="6">Membrane protein</fullName>
    </submittedName>
</protein>
<feature type="transmembrane region" description="Helical" evidence="5">
    <location>
        <begin position="20"/>
        <end position="53"/>
    </location>
</feature>
<keyword evidence="3 5" id="KW-1133">Transmembrane helix</keyword>
<evidence type="ECO:0000256" key="1">
    <source>
        <dbReference type="ARBA" id="ARBA00004370"/>
    </source>
</evidence>
<dbReference type="PANTHER" id="PTHR14948:SF25">
    <property type="entry name" value="DUF4190 DOMAIN-CONTAINING PROTEIN"/>
    <property type="match status" value="1"/>
</dbReference>
<dbReference type="PATRIC" id="fig|659018.3.peg.2362"/>
<dbReference type="OrthoDB" id="6024442at2"/>
<name>A0A0R0DQH2_9GAMM</name>
<evidence type="ECO:0000256" key="3">
    <source>
        <dbReference type="ARBA" id="ARBA00022989"/>
    </source>
</evidence>
<dbReference type="EMBL" id="LDJP01000067">
    <property type="protein sequence ID" value="KRG83669.1"/>
    <property type="molecule type" value="Genomic_DNA"/>
</dbReference>
<dbReference type="PANTHER" id="PTHR14948">
    <property type="entry name" value="NG5"/>
    <property type="match status" value="1"/>
</dbReference>
<dbReference type="RefSeq" id="WP_083490171.1">
    <property type="nucleotide sequence ID" value="NZ_LDJP01000067.1"/>
</dbReference>
<comment type="caution">
    <text evidence="6">The sequence shown here is derived from an EMBL/GenBank/DDBJ whole genome shotgun (WGS) entry which is preliminary data.</text>
</comment>
<keyword evidence="4 5" id="KW-0472">Membrane</keyword>
<evidence type="ECO:0000256" key="2">
    <source>
        <dbReference type="ARBA" id="ARBA00022692"/>
    </source>
</evidence>
<sequence length="123" mass="13407">MSAVPPSPSSFNTAKPVPNHLLWSILVTVFNFLVCCIACWNFPGLITGIVAIVFSSKVNARLNAGDVAGAEQASRNARIWAWVTTGFLILGVLAFFISLAFMGGTEGYMERIEEIRQQIEATR</sequence>
<keyword evidence="2 5" id="KW-0812">Transmembrane</keyword>
<evidence type="ECO:0000256" key="4">
    <source>
        <dbReference type="ARBA" id="ARBA00023136"/>
    </source>
</evidence>
<evidence type="ECO:0000313" key="7">
    <source>
        <dbReference type="Proteomes" id="UP000050940"/>
    </source>
</evidence>
<proteinExistence type="predicted"/>
<gene>
    <name evidence="6" type="ORF">ABB34_11285</name>
</gene>
<keyword evidence="7" id="KW-1185">Reference proteome</keyword>
<evidence type="ECO:0000313" key="6">
    <source>
        <dbReference type="EMBL" id="KRG83669.1"/>
    </source>
</evidence>
<dbReference type="STRING" id="659018.ABB34_11285"/>
<accession>A0A0R0DQH2</accession>
<dbReference type="InterPro" id="IPR051423">
    <property type="entry name" value="CD225/Dispanin"/>
</dbReference>
<dbReference type="Proteomes" id="UP000050940">
    <property type="component" value="Unassembled WGS sequence"/>
</dbReference>
<feature type="transmembrane region" description="Helical" evidence="5">
    <location>
        <begin position="79"/>
        <end position="101"/>
    </location>
</feature>
<organism evidence="6 7">
    <name type="scientific">Stenotrophomonas daejeonensis</name>
    <dbReference type="NCBI Taxonomy" id="659018"/>
    <lineage>
        <taxon>Bacteria</taxon>
        <taxon>Pseudomonadati</taxon>
        <taxon>Pseudomonadota</taxon>
        <taxon>Gammaproteobacteria</taxon>
        <taxon>Lysobacterales</taxon>
        <taxon>Lysobacteraceae</taxon>
        <taxon>Stenotrophomonas</taxon>
    </lineage>
</organism>
<comment type="subcellular location">
    <subcellularLocation>
        <location evidence="1">Membrane</location>
    </subcellularLocation>
</comment>
<dbReference type="Pfam" id="PF04505">
    <property type="entry name" value="CD225"/>
    <property type="match status" value="1"/>
</dbReference>
<evidence type="ECO:0000256" key="5">
    <source>
        <dbReference type="SAM" id="Phobius"/>
    </source>
</evidence>
<dbReference type="AlphaFoldDB" id="A0A0R0DQH2"/>
<reference evidence="6 7" key="1">
    <citation type="submission" date="2015-05" db="EMBL/GenBank/DDBJ databases">
        <title>Genome sequencing and analysis of members of genus Stenotrophomonas.</title>
        <authorList>
            <person name="Patil P.P."/>
            <person name="Midha S."/>
            <person name="Patil P.B."/>
        </authorList>
    </citation>
    <scope>NUCLEOTIDE SEQUENCE [LARGE SCALE GENOMIC DNA]</scope>
    <source>
        <strain evidence="6 7">JCM 16244</strain>
    </source>
</reference>
<dbReference type="InterPro" id="IPR007593">
    <property type="entry name" value="CD225/Dispanin_fam"/>
</dbReference>